<proteinExistence type="predicted"/>
<dbReference type="OrthoDB" id="9808943at2"/>
<reference evidence="1 2" key="2">
    <citation type="submission" date="2019-09" db="EMBL/GenBank/DDBJ databases">
        <title>Mesorhizobium sp. MaA-C15 isolated from Microcystis aeruginosa.</title>
        <authorList>
            <person name="Jeong S.E."/>
            <person name="Jin H.M."/>
            <person name="Jeon C.O."/>
        </authorList>
    </citation>
    <scope>NUCLEOTIDE SEQUENCE [LARGE SCALE GENOMIC DNA]</scope>
    <source>
        <strain evidence="1 2">MaA-C15</strain>
    </source>
</reference>
<dbReference type="Gene3D" id="3.30.1330.40">
    <property type="entry name" value="RutC-like"/>
    <property type="match status" value="1"/>
</dbReference>
<dbReference type="PANTHER" id="PTHR11803:SF48">
    <property type="entry name" value="2-AMINOMUCONATE DEAMINASE"/>
    <property type="match status" value="1"/>
</dbReference>
<comment type="caution">
    <text evidence="1">The sequence shown here is derived from an EMBL/GenBank/DDBJ whole genome shotgun (WGS) entry which is preliminary data.</text>
</comment>
<sequence length="145" mass="16295">MATSDVEFFGFPGNAPVPISLAVRAGDFVIVSGISDHYFGRDSVVYDEDGEMIDDGSGAQHRSIEEQTRGTLEELGRILACAGCNLDDVIDMIVWLKEPQDFWGFNDVYKQFFTTTQPTRAVLRNDFMFVTRIEIKATAYKPLRD</sequence>
<gene>
    <name evidence="1" type="ORF">FY036_15995</name>
</gene>
<dbReference type="GO" id="GO:0019239">
    <property type="term" value="F:deaminase activity"/>
    <property type="evidence" value="ECO:0007669"/>
    <property type="project" value="TreeGrafter"/>
</dbReference>
<dbReference type="InterPro" id="IPR035959">
    <property type="entry name" value="RutC-like_sf"/>
</dbReference>
<dbReference type="InterPro" id="IPR006175">
    <property type="entry name" value="YjgF/YER057c/UK114"/>
</dbReference>
<dbReference type="CDD" id="cd00448">
    <property type="entry name" value="YjgF_YER057c_UK114_family"/>
    <property type="match status" value="1"/>
</dbReference>
<evidence type="ECO:0000313" key="1">
    <source>
        <dbReference type="EMBL" id="TYR30944.1"/>
    </source>
</evidence>
<keyword evidence="2" id="KW-1185">Reference proteome</keyword>
<organism evidence="1 2">
    <name type="scientific">Neoaquamicrobium microcysteis</name>
    <dbReference type="NCBI Taxonomy" id="2682781"/>
    <lineage>
        <taxon>Bacteria</taxon>
        <taxon>Pseudomonadati</taxon>
        <taxon>Pseudomonadota</taxon>
        <taxon>Alphaproteobacteria</taxon>
        <taxon>Hyphomicrobiales</taxon>
        <taxon>Phyllobacteriaceae</taxon>
        <taxon>Neoaquamicrobium</taxon>
    </lineage>
</organism>
<reference evidence="1 2" key="1">
    <citation type="submission" date="2019-08" db="EMBL/GenBank/DDBJ databases">
        <authorList>
            <person name="Seo Y.L."/>
        </authorList>
    </citation>
    <scope>NUCLEOTIDE SEQUENCE [LARGE SCALE GENOMIC DNA]</scope>
    <source>
        <strain evidence="1 2">MaA-C15</strain>
    </source>
</reference>
<dbReference type="RefSeq" id="WP_148915745.1">
    <property type="nucleotide sequence ID" value="NZ_VSZS01000065.1"/>
</dbReference>
<dbReference type="PANTHER" id="PTHR11803">
    <property type="entry name" value="2-IMINOBUTANOATE/2-IMINOPROPANOATE DEAMINASE RIDA"/>
    <property type="match status" value="1"/>
</dbReference>
<dbReference type="Proteomes" id="UP000323258">
    <property type="component" value="Unassembled WGS sequence"/>
</dbReference>
<dbReference type="GO" id="GO:0005829">
    <property type="term" value="C:cytosol"/>
    <property type="evidence" value="ECO:0007669"/>
    <property type="project" value="TreeGrafter"/>
</dbReference>
<protein>
    <submittedName>
        <fullName evidence="1">RidA family protein</fullName>
    </submittedName>
</protein>
<dbReference type="Pfam" id="PF01042">
    <property type="entry name" value="Ribonuc_L-PSP"/>
    <property type="match status" value="1"/>
</dbReference>
<name>A0A5D4GS62_9HYPH</name>
<accession>A0A5D4GS62</accession>
<dbReference type="EMBL" id="VSZS01000065">
    <property type="protein sequence ID" value="TYR30944.1"/>
    <property type="molecule type" value="Genomic_DNA"/>
</dbReference>
<dbReference type="SUPFAM" id="SSF55298">
    <property type="entry name" value="YjgF-like"/>
    <property type="match status" value="1"/>
</dbReference>
<dbReference type="AlphaFoldDB" id="A0A5D4GS62"/>
<evidence type="ECO:0000313" key="2">
    <source>
        <dbReference type="Proteomes" id="UP000323258"/>
    </source>
</evidence>